<reference evidence="5 6" key="1">
    <citation type="submission" date="2013-07" db="EMBL/GenBank/DDBJ databases">
        <title>Isolation of a new Chlamydia species from the feral Sacred Ibis (Threskiornis aethiopicus): Chlamydia ibidis.</title>
        <authorList>
            <person name="Vorimore F."/>
            <person name="Hsia R.-C."/>
            <person name="Huot-Creasy H."/>
            <person name="Bastian S."/>
            <person name="Deruyter L."/>
            <person name="Passet A."/>
            <person name="Sachse K."/>
            <person name="Bavoil P."/>
            <person name="Myers G."/>
            <person name="Laroucau K."/>
        </authorList>
    </citation>
    <scope>NUCLEOTIDE SEQUENCE [LARGE SCALE GENOMIC DNA]</scope>
    <source>
        <strain evidence="5 6">10-1398/6</strain>
    </source>
</reference>
<dbReference type="RefSeq" id="WP_020370804.1">
    <property type="nucleotide sequence ID" value="NZ_APJW01000001.1"/>
</dbReference>
<evidence type="ECO:0000259" key="4">
    <source>
        <dbReference type="PROSITE" id="PS51770"/>
    </source>
</evidence>
<dbReference type="EMBL" id="APJW01000001">
    <property type="protein sequence ID" value="EQM63054.1"/>
    <property type="molecule type" value="Genomic_DNA"/>
</dbReference>
<gene>
    <name evidence="5" type="ORF">H359_0157</name>
</gene>
<protein>
    <submittedName>
        <fullName evidence="5">Thioesterase superfamily protein</fullName>
    </submittedName>
</protein>
<proteinExistence type="inferred from homology"/>
<dbReference type="PROSITE" id="PS51770">
    <property type="entry name" value="HOTDOG_ACOT"/>
    <property type="match status" value="1"/>
</dbReference>
<keyword evidence="6" id="KW-1185">Reference proteome</keyword>
<evidence type="ECO:0000256" key="2">
    <source>
        <dbReference type="ARBA" id="ARBA00022801"/>
    </source>
</evidence>
<dbReference type="Proteomes" id="UP000016064">
    <property type="component" value="Unassembled WGS sequence"/>
</dbReference>
<evidence type="ECO:0000256" key="3">
    <source>
        <dbReference type="PROSITE-ProRule" id="PRU01106"/>
    </source>
</evidence>
<evidence type="ECO:0000313" key="6">
    <source>
        <dbReference type="Proteomes" id="UP000016064"/>
    </source>
</evidence>
<dbReference type="InterPro" id="IPR006683">
    <property type="entry name" value="Thioestr_dom"/>
</dbReference>
<dbReference type="InterPro" id="IPR029069">
    <property type="entry name" value="HotDog_dom_sf"/>
</dbReference>
<keyword evidence="2 3" id="KW-0378">Hydrolase</keyword>
<sequence>MLKKKPVSFSCIDGHIYKIFPNDLNANNTVFGGLLMSLLDRLALVVAERHAECICVTAFVDALCFYAPAYMGENLVCKAAVNRTWKTSLEVGVKVWAENIYKQERRHITSAYFTFVAVDGNNSPTLVHQIVPETAEEKRRYEEADKRRQARLNLNRRDSSV</sequence>
<dbReference type="Gene3D" id="3.10.129.10">
    <property type="entry name" value="Hotdog Thioesterase"/>
    <property type="match status" value="1"/>
</dbReference>
<feature type="domain" description="HotDog ACOT-type" evidence="4">
    <location>
        <begin position="9"/>
        <end position="121"/>
    </location>
</feature>
<dbReference type="InterPro" id="IPR033120">
    <property type="entry name" value="HOTDOG_ACOT"/>
</dbReference>
<evidence type="ECO:0000313" key="5">
    <source>
        <dbReference type="EMBL" id="EQM63054.1"/>
    </source>
</evidence>
<organism evidence="5 6">
    <name type="scientific">Chlamydia ibidis 10-1398/6</name>
    <dbReference type="NCBI Taxonomy" id="1046581"/>
    <lineage>
        <taxon>Bacteria</taxon>
        <taxon>Pseudomonadati</taxon>
        <taxon>Chlamydiota</taxon>
        <taxon>Chlamydiia</taxon>
        <taxon>Chlamydiales</taxon>
        <taxon>Chlamydiaceae</taxon>
        <taxon>Chlamydia/Chlamydophila group</taxon>
        <taxon>Chlamydia</taxon>
    </lineage>
</organism>
<dbReference type="PANTHER" id="PTHR11049">
    <property type="entry name" value="ACYL COENZYME A THIOESTER HYDROLASE"/>
    <property type="match status" value="1"/>
</dbReference>
<dbReference type="Pfam" id="PF03061">
    <property type="entry name" value="4HBT"/>
    <property type="match status" value="1"/>
</dbReference>
<dbReference type="SUPFAM" id="SSF54637">
    <property type="entry name" value="Thioesterase/thiol ester dehydrase-isomerase"/>
    <property type="match status" value="1"/>
</dbReference>
<dbReference type="InterPro" id="IPR040170">
    <property type="entry name" value="Cytosol_ACT"/>
</dbReference>
<comment type="caution">
    <text evidence="5">The sequence shown here is derived from an EMBL/GenBank/DDBJ whole genome shotgun (WGS) entry which is preliminary data.</text>
</comment>
<comment type="similarity">
    <text evidence="1">Belongs to the acyl coenzyme A hydrolase family.</text>
</comment>
<name>A0ABN0N0A7_9CHLA</name>
<evidence type="ECO:0000256" key="1">
    <source>
        <dbReference type="ARBA" id="ARBA00010458"/>
    </source>
</evidence>
<dbReference type="PANTHER" id="PTHR11049:SF16">
    <property type="entry name" value="PROTEIN VDLD"/>
    <property type="match status" value="1"/>
</dbReference>
<dbReference type="CDD" id="cd03442">
    <property type="entry name" value="BFIT_BACH"/>
    <property type="match status" value="1"/>
</dbReference>
<accession>A0ABN0N0A7</accession>